<dbReference type="InterPro" id="IPR051678">
    <property type="entry name" value="AGP_Transferase"/>
</dbReference>
<dbReference type="Proteomes" id="UP001304125">
    <property type="component" value="Chromosome"/>
</dbReference>
<reference evidence="2 3" key="1">
    <citation type="submission" date="2023-09" db="EMBL/GenBank/DDBJ databases">
        <title>Demequina sp. a novel bacteria isolated from Capsicum annuum.</title>
        <authorList>
            <person name="Humaira Z."/>
            <person name="Lee J."/>
            <person name="Cho D."/>
        </authorList>
    </citation>
    <scope>NUCLEOTIDE SEQUENCE [LARGE SCALE GENOMIC DNA]</scope>
    <source>
        <strain evidence="2 3">OYTSA14</strain>
    </source>
</reference>
<evidence type="ECO:0000313" key="3">
    <source>
        <dbReference type="Proteomes" id="UP001304125"/>
    </source>
</evidence>
<dbReference type="PANTHER" id="PTHR21310">
    <property type="entry name" value="AMINOGLYCOSIDE PHOSPHOTRANSFERASE-RELATED-RELATED"/>
    <property type="match status" value="1"/>
</dbReference>
<name>A0AA96J887_9MICO</name>
<dbReference type="Pfam" id="PF01636">
    <property type="entry name" value="APH"/>
    <property type="match status" value="1"/>
</dbReference>
<dbReference type="EMBL" id="CP134879">
    <property type="protein sequence ID" value="WNM24808.1"/>
    <property type="molecule type" value="Genomic_DNA"/>
</dbReference>
<protein>
    <submittedName>
        <fullName evidence="2">Phosphotransferase</fullName>
    </submittedName>
</protein>
<evidence type="ECO:0000259" key="1">
    <source>
        <dbReference type="Pfam" id="PF01636"/>
    </source>
</evidence>
<dbReference type="PANTHER" id="PTHR21310:SF42">
    <property type="entry name" value="BIFUNCTIONAL AAC_APH"/>
    <property type="match status" value="1"/>
</dbReference>
<keyword evidence="3" id="KW-1185">Reference proteome</keyword>
<organism evidence="2 3">
    <name type="scientific">Demequina capsici</name>
    <dbReference type="NCBI Taxonomy" id="3075620"/>
    <lineage>
        <taxon>Bacteria</taxon>
        <taxon>Bacillati</taxon>
        <taxon>Actinomycetota</taxon>
        <taxon>Actinomycetes</taxon>
        <taxon>Micrococcales</taxon>
        <taxon>Demequinaceae</taxon>
        <taxon>Demequina</taxon>
    </lineage>
</organism>
<dbReference type="InterPro" id="IPR002575">
    <property type="entry name" value="Aminoglycoside_PTrfase"/>
</dbReference>
<feature type="domain" description="Aminoglycoside phosphotransferase" evidence="1">
    <location>
        <begin position="41"/>
        <end position="258"/>
    </location>
</feature>
<gene>
    <name evidence="2" type="ORF">RN606_01270</name>
</gene>
<sequence length="302" mass="32430">MSFDTVPPPAHPSITPRTVAALLADQHPELAGLPLGPRFDGWDCAMFRLGDSLAVRLPRTQPAVTFLQTEMHWVPQLREGWDFPSPEFTAHGQPGHGYPWPWAVITWIPGDTADEVPLLADAGADVGRALAQVHSLAPADAPFNIEQSIPMADRDPKTTERVLRAHESGGPHGERLDTDAALELWSAALAAAPNAEWVWSHADLHGANVLSHAGAFGGIFDWGSMAMCDPAVDVGFTHALMPAAGVEDVLAAYDKETGRVDDAFVARARGIGLSKAVGMALSPREVTQRMAWRTLEALGLVR</sequence>
<dbReference type="AlphaFoldDB" id="A0AA96J887"/>
<dbReference type="RefSeq" id="WP_313499109.1">
    <property type="nucleotide sequence ID" value="NZ_CP134879.1"/>
</dbReference>
<evidence type="ECO:0000313" key="2">
    <source>
        <dbReference type="EMBL" id="WNM24808.1"/>
    </source>
</evidence>
<dbReference type="SUPFAM" id="SSF56112">
    <property type="entry name" value="Protein kinase-like (PK-like)"/>
    <property type="match status" value="1"/>
</dbReference>
<dbReference type="Gene3D" id="3.30.200.20">
    <property type="entry name" value="Phosphorylase Kinase, domain 1"/>
    <property type="match status" value="1"/>
</dbReference>
<accession>A0AA96J887</accession>
<dbReference type="Gene3D" id="3.90.1200.10">
    <property type="match status" value="1"/>
</dbReference>
<proteinExistence type="predicted"/>
<dbReference type="InterPro" id="IPR011009">
    <property type="entry name" value="Kinase-like_dom_sf"/>
</dbReference>